<keyword evidence="10" id="KW-0456">Lyase</keyword>
<protein>
    <recommendedName>
        <fullName evidence="2">DNA-(apurinic or apyrimidinic site) lyase</fullName>
        <ecNumber evidence="2">4.2.99.18</ecNumber>
    </recommendedName>
</protein>
<keyword evidence="4" id="KW-0227">DNA damage</keyword>
<keyword evidence="7" id="KW-0862">Zinc</keyword>
<dbReference type="Gene3D" id="1.10.8.50">
    <property type="match status" value="1"/>
</dbReference>
<comment type="catalytic activity">
    <reaction evidence="13">
        <text>2'-deoxyribonucleotide-(2'-deoxyribose 5'-phosphate)-2'-deoxyribonucleotide-DNA = a 3'-end 2'-deoxyribonucleotide-(2,3-dehydro-2,3-deoxyribose 5'-phosphate)-DNA + a 5'-end 5'-phospho-2'-deoxyribonucleoside-DNA + H(+)</text>
        <dbReference type="Rhea" id="RHEA:66592"/>
        <dbReference type="Rhea" id="RHEA-COMP:13180"/>
        <dbReference type="Rhea" id="RHEA-COMP:16897"/>
        <dbReference type="Rhea" id="RHEA-COMP:17067"/>
        <dbReference type="ChEBI" id="CHEBI:15378"/>
        <dbReference type="ChEBI" id="CHEBI:136412"/>
        <dbReference type="ChEBI" id="CHEBI:157695"/>
        <dbReference type="ChEBI" id="CHEBI:167181"/>
        <dbReference type="EC" id="4.2.99.18"/>
    </reaction>
</comment>
<dbReference type="SMART" id="SM01232">
    <property type="entry name" value="H2TH"/>
    <property type="match status" value="1"/>
</dbReference>
<gene>
    <name evidence="18" type="primary">mutM_2</name>
    <name evidence="18" type="ORF">Pan181_09360</name>
</gene>
<dbReference type="GO" id="GO:0006284">
    <property type="term" value="P:base-excision repair"/>
    <property type="evidence" value="ECO:0007669"/>
    <property type="project" value="InterPro"/>
</dbReference>
<proteinExistence type="inferred from homology"/>
<evidence type="ECO:0000256" key="4">
    <source>
        <dbReference type="ARBA" id="ARBA00022763"/>
    </source>
</evidence>
<keyword evidence="6 18" id="KW-0378">Hydrolase</keyword>
<dbReference type="RefSeq" id="WP_145245685.1">
    <property type="nucleotide sequence ID" value="NZ_CP036278.1"/>
</dbReference>
<dbReference type="KEGG" id="amuc:Pan181_09360"/>
<dbReference type="PANTHER" id="PTHR42697">
    <property type="entry name" value="ENDONUCLEASE 8"/>
    <property type="match status" value="1"/>
</dbReference>
<evidence type="ECO:0000256" key="9">
    <source>
        <dbReference type="ARBA" id="ARBA00023204"/>
    </source>
</evidence>
<dbReference type="InterPro" id="IPR044090">
    <property type="entry name" value="Nei2_N"/>
</dbReference>
<evidence type="ECO:0000256" key="13">
    <source>
        <dbReference type="ARBA" id="ARBA00044632"/>
    </source>
</evidence>
<dbReference type="InterPro" id="IPR015887">
    <property type="entry name" value="DNA_glyclase_Znf_dom_DNA_BS"/>
</dbReference>
<accession>A0A518AJ47</accession>
<dbReference type="PROSITE" id="PS51066">
    <property type="entry name" value="ZF_FPG_2"/>
    <property type="match status" value="1"/>
</dbReference>
<evidence type="ECO:0000313" key="18">
    <source>
        <dbReference type="EMBL" id="QDU54753.1"/>
    </source>
</evidence>
<keyword evidence="19" id="KW-1185">Reference proteome</keyword>
<dbReference type="GO" id="GO:0008270">
    <property type="term" value="F:zinc ion binding"/>
    <property type="evidence" value="ECO:0007669"/>
    <property type="project" value="UniProtKB-KW"/>
</dbReference>
<evidence type="ECO:0000256" key="11">
    <source>
        <dbReference type="ARBA" id="ARBA00023268"/>
    </source>
</evidence>
<evidence type="ECO:0000256" key="15">
    <source>
        <dbReference type="SAM" id="MobiDB-lite"/>
    </source>
</evidence>
<evidence type="ECO:0000256" key="1">
    <source>
        <dbReference type="ARBA" id="ARBA00009409"/>
    </source>
</evidence>
<evidence type="ECO:0000256" key="10">
    <source>
        <dbReference type="ARBA" id="ARBA00023239"/>
    </source>
</evidence>
<name>A0A518AJ47_9BACT</name>
<evidence type="ECO:0000256" key="6">
    <source>
        <dbReference type="ARBA" id="ARBA00022801"/>
    </source>
</evidence>
<comment type="similarity">
    <text evidence="1">Belongs to the FPG family.</text>
</comment>
<dbReference type="SMART" id="SM00898">
    <property type="entry name" value="Fapy_DNA_glyco"/>
    <property type="match status" value="1"/>
</dbReference>
<dbReference type="InterPro" id="IPR012319">
    <property type="entry name" value="FPG_cat"/>
</dbReference>
<dbReference type="InterPro" id="IPR035937">
    <property type="entry name" value="FPG_N"/>
</dbReference>
<dbReference type="OrthoDB" id="9800855at2"/>
<dbReference type="CDD" id="cd08971">
    <property type="entry name" value="AcNei2_N"/>
    <property type="match status" value="1"/>
</dbReference>
<dbReference type="EC" id="4.2.99.18" evidence="2"/>
<keyword evidence="9" id="KW-0234">DNA repair</keyword>
<evidence type="ECO:0000256" key="12">
    <source>
        <dbReference type="ARBA" id="ARBA00023295"/>
    </source>
</evidence>
<organism evidence="18 19">
    <name type="scientific">Aeoliella mucimassa</name>
    <dbReference type="NCBI Taxonomy" id="2527972"/>
    <lineage>
        <taxon>Bacteria</taxon>
        <taxon>Pseudomonadati</taxon>
        <taxon>Planctomycetota</taxon>
        <taxon>Planctomycetia</taxon>
        <taxon>Pirellulales</taxon>
        <taxon>Lacipirellulaceae</taxon>
        <taxon>Aeoliella</taxon>
    </lineage>
</organism>
<dbReference type="GO" id="GO:0003684">
    <property type="term" value="F:damaged DNA binding"/>
    <property type="evidence" value="ECO:0007669"/>
    <property type="project" value="InterPro"/>
</dbReference>
<evidence type="ECO:0000256" key="7">
    <source>
        <dbReference type="ARBA" id="ARBA00022833"/>
    </source>
</evidence>
<dbReference type="PROSITE" id="PS51068">
    <property type="entry name" value="FPG_CAT"/>
    <property type="match status" value="1"/>
</dbReference>
<evidence type="ECO:0000256" key="3">
    <source>
        <dbReference type="ARBA" id="ARBA00022723"/>
    </source>
</evidence>
<evidence type="ECO:0000256" key="14">
    <source>
        <dbReference type="PROSITE-ProRule" id="PRU00391"/>
    </source>
</evidence>
<dbReference type="PROSITE" id="PS01242">
    <property type="entry name" value="ZF_FPG_1"/>
    <property type="match status" value="1"/>
</dbReference>
<dbReference type="Proteomes" id="UP000315750">
    <property type="component" value="Chromosome"/>
</dbReference>
<feature type="domain" description="Formamidopyrimidine-DNA glycosylase catalytic" evidence="17">
    <location>
        <begin position="2"/>
        <end position="109"/>
    </location>
</feature>
<evidence type="ECO:0000313" key="19">
    <source>
        <dbReference type="Proteomes" id="UP000315750"/>
    </source>
</evidence>
<keyword evidence="3" id="KW-0479">Metal-binding</keyword>
<evidence type="ECO:0000256" key="8">
    <source>
        <dbReference type="ARBA" id="ARBA00023125"/>
    </source>
</evidence>
<feature type="domain" description="FPG-type" evidence="16">
    <location>
        <begin position="224"/>
        <end position="260"/>
    </location>
</feature>
<reference evidence="18 19" key="1">
    <citation type="submission" date="2019-02" db="EMBL/GenBank/DDBJ databases">
        <title>Deep-cultivation of Planctomycetes and their phenomic and genomic characterization uncovers novel biology.</title>
        <authorList>
            <person name="Wiegand S."/>
            <person name="Jogler M."/>
            <person name="Boedeker C."/>
            <person name="Pinto D."/>
            <person name="Vollmers J."/>
            <person name="Rivas-Marin E."/>
            <person name="Kohn T."/>
            <person name="Peeters S.H."/>
            <person name="Heuer A."/>
            <person name="Rast P."/>
            <person name="Oberbeckmann S."/>
            <person name="Bunk B."/>
            <person name="Jeske O."/>
            <person name="Meyerdierks A."/>
            <person name="Storesund J.E."/>
            <person name="Kallscheuer N."/>
            <person name="Luecker S."/>
            <person name="Lage O.M."/>
            <person name="Pohl T."/>
            <person name="Merkel B.J."/>
            <person name="Hornburger P."/>
            <person name="Mueller R.-W."/>
            <person name="Bruemmer F."/>
            <person name="Labrenz M."/>
            <person name="Spormann A.M."/>
            <person name="Op den Camp H."/>
            <person name="Overmann J."/>
            <person name="Amann R."/>
            <person name="Jetten M.S.M."/>
            <person name="Mascher T."/>
            <person name="Medema M.H."/>
            <person name="Devos D.P."/>
            <person name="Kaster A.-K."/>
            <person name="Ovreas L."/>
            <person name="Rohde M."/>
            <person name="Galperin M.Y."/>
            <person name="Jogler C."/>
        </authorList>
    </citation>
    <scope>NUCLEOTIDE SEQUENCE [LARGE SCALE GENOMIC DNA]</scope>
    <source>
        <strain evidence="18 19">Pan181</strain>
    </source>
</reference>
<dbReference type="InterPro" id="IPR000214">
    <property type="entry name" value="Znf_DNA_glyclase/AP_lyase"/>
</dbReference>
<evidence type="ECO:0000259" key="16">
    <source>
        <dbReference type="PROSITE" id="PS51066"/>
    </source>
</evidence>
<dbReference type="SUPFAM" id="SSF46946">
    <property type="entry name" value="S13-like H2TH domain"/>
    <property type="match status" value="1"/>
</dbReference>
<keyword evidence="11" id="KW-0511">Multifunctional enzyme</keyword>
<evidence type="ECO:0000259" key="17">
    <source>
        <dbReference type="PROSITE" id="PS51068"/>
    </source>
</evidence>
<dbReference type="GO" id="GO:0140078">
    <property type="term" value="F:class I DNA-(apurinic or apyrimidinic site) endonuclease activity"/>
    <property type="evidence" value="ECO:0007669"/>
    <property type="project" value="UniProtKB-EC"/>
</dbReference>
<dbReference type="Pfam" id="PF01149">
    <property type="entry name" value="Fapy_DNA_glyco"/>
    <property type="match status" value="1"/>
</dbReference>
<keyword evidence="12 18" id="KW-0326">Glycosidase</keyword>
<dbReference type="GO" id="GO:0000703">
    <property type="term" value="F:oxidized pyrimidine nucleobase lesion DNA N-glycosylase activity"/>
    <property type="evidence" value="ECO:0007669"/>
    <property type="project" value="TreeGrafter"/>
</dbReference>
<feature type="region of interest" description="Disordered" evidence="15">
    <location>
        <begin position="259"/>
        <end position="282"/>
    </location>
</feature>
<dbReference type="SUPFAM" id="SSF57716">
    <property type="entry name" value="Glucocorticoid receptor-like (DNA-binding domain)"/>
    <property type="match status" value="1"/>
</dbReference>
<keyword evidence="8" id="KW-0238">DNA-binding</keyword>
<dbReference type="Gene3D" id="3.20.190.10">
    <property type="entry name" value="MutM-like, N-terminal"/>
    <property type="match status" value="1"/>
</dbReference>
<sequence length="282" mass="31589">MPEGDTIHRTANTLRPWLVGETITAARARDEIVDADSLVNHQVRSIEARGKHLLIHFDHGLTIHGHSGMTGSWHIYPHGEAWQKPARQAALVLETHQLCVVFFNPKTLELLTATQLRRHRMLSSLGPDLLAEEIDLPSIAARYLAKGWLPIGEAVMNQTIACGIGNVYKSELLFLQNIDPFAPAATQTEQQWIELLSQARDLMQFNLQAQPRTTRREGSGGRLWVYGRRGEPCYLCGTPIHLSRQGDLGRTTYWCPECQPPGPESKQPARDDARFRGQPPTA</sequence>
<evidence type="ECO:0000256" key="5">
    <source>
        <dbReference type="ARBA" id="ARBA00022771"/>
    </source>
</evidence>
<dbReference type="InterPro" id="IPR015886">
    <property type="entry name" value="H2TH_FPG"/>
</dbReference>
<dbReference type="SUPFAM" id="SSF81624">
    <property type="entry name" value="N-terminal domain of MutM-like DNA repair proteins"/>
    <property type="match status" value="1"/>
</dbReference>
<dbReference type="Pfam" id="PF06831">
    <property type="entry name" value="H2TH"/>
    <property type="match status" value="1"/>
</dbReference>
<dbReference type="AlphaFoldDB" id="A0A518AJ47"/>
<evidence type="ECO:0000256" key="2">
    <source>
        <dbReference type="ARBA" id="ARBA00012720"/>
    </source>
</evidence>
<keyword evidence="5 14" id="KW-0863">Zinc-finger</keyword>
<dbReference type="PANTHER" id="PTHR42697:SF1">
    <property type="entry name" value="ENDONUCLEASE 8"/>
    <property type="match status" value="1"/>
</dbReference>
<dbReference type="EMBL" id="CP036278">
    <property type="protein sequence ID" value="QDU54753.1"/>
    <property type="molecule type" value="Genomic_DNA"/>
</dbReference>
<dbReference type="InterPro" id="IPR010979">
    <property type="entry name" value="Ribosomal_uS13-like_H2TH"/>
</dbReference>